<proteinExistence type="predicted"/>
<dbReference type="AlphaFoldDB" id="A0A5B7FTZ5"/>
<evidence type="ECO:0008006" key="3">
    <source>
        <dbReference type="Google" id="ProtNLM"/>
    </source>
</evidence>
<evidence type="ECO:0000313" key="2">
    <source>
        <dbReference type="Proteomes" id="UP000324222"/>
    </source>
</evidence>
<protein>
    <recommendedName>
        <fullName evidence="3">Reverse transcriptase domain-containing protein</fullName>
    </recommendedName>
</protein>
<dbReference type="EMBL" id="VSRR010008278">
    <property type="protein sequence ID" value="MPC48433.1"/>
    <property type="molecule type" value="Genomic_DNA"/>
</dbReference>
<accession>A0A5B7FTZ5</accession>
<keyword evidence="2" id="KW-1185">Reference proteome</keyword>
<evidence type="ECO:0000313" key="1">
    <source>
        <dbReference type="EMBL" id="MPC48433.1"/>
    </source>
</evidence>
<gene>
    <name evidence="1" type="ORF">E2C01_042206</name>
</gene>
<sequence length="135" mass="15431">MNPTDRFLDWLHTLVLMDDTVLLTMSRRKILEKVEVVWSFFREYGMVIKEAKAKVFVVHGKDGDAEPSCVDDITITPCLKYTYIEAPFTSDDSVSSALKVHEKMKISLAGCRFVVKRRVFDAALMSTPLYGCESW</sequence>
<reference evidence="1 2" key="1">
    <citation type="submission" date="2019-05" db="EMBL/GenBank/DDBJ databases">
        <title>Another draft genome of Portunus trituberculatus and its Hox gene families provides insights of decapod evolution.</title>
        <authorList>
            <person name="Jeong J.-H."/>
            <person name="Song I."/>
            <person name="Kim S."/>
            <person name="Choi T."/>
            <person name="Kim D."/>
            <person name="Ryu S."/>
            <person name="Kim W."/>
        </authorList>
    </citation>
    <scope>NUCLEOTIDE SEQUENCE [LARGE SCALE GENOMIC DNA]</scope>
    <source>
        <tissue evidence="1">Muscle</tissue>
    </source>
</reference>
<comment type="caution">
    <text evidence="1">The sequence shown here is derived from an EMBL/GenBank/DDBJ whole genome shotgun (WGS) entry which is preliminary data.</text>
</comment>
<dbReference type="Proteomes" id="UP000324222">
    <property type="component" value="Unassembled WGS sequence"/>
</dbReference>
<name>A0A5B7FTZ5_PORTR</name>
<organism evidence="1 2">
    <name type="scientific">Portunus trituberculatus</name>
    <name type="common">Swimming crab</name>
    <name type="synonym">Neptunus trituberculatus</name>
    <dbReference type="NCBI Taxonomy" id="210409"/>
    <lineage>
        <taxon>Eukaryota</taxon>
        <taxon>Metazoa</taxon>
        <taxon>Ecdysozoa</taxon>
        <taxon>Arthropoda</taxon>
        <taxon>Crustacea</taxon>
        <taxon>Multicrustacea</taxon>
        <taxon>Malacostraca</taxon>
        <taxon>Eumalacostraca</taxon>
        <taxon>Eucarida</taxon>
        <taxon>Decapoda</taxon>
        <taxon>Pleocyemata</taxon>
        <taxon>Brachyura</taxon>
        <taxon>Eubrachyura</taxon>
        <taxon>Portunoidea</taxon>
        <taxon>Portunidae</taxon>
        <taxon>Portuninae</taxon>
        <taxon>Portunus</taxon>
    </lineage>
</organism>
<dbReference type="OrthoDB" id="6378859at2759"/>